<protein>
    <submittedName>
        <fullName evidence="2">Putative methyltransferase YcgJ</fullName>
        <ecNumber evidence="2">2.1.1.-</ecNumber>
    </submittedName>
</protein>
<evidence type="ECO:0000313" key="3">
    <source>
        <dbReference type="Proteomes" id="UP000316095"/>
    </source>
</evidence>
<dbReference type="CDD" id="cd02440">
    <property type="entry name" value="AdoMet_MTases"/>
    <property type="match status" value="1"/>
</dbReference>
<dbReference type="Pfam" id="PF13847">
    <property type="entry name" value="Methyltransf_31"/>
    <property type="match status" value="1"/>
</dbReference>
<organism evidence="2 3">
    <name type="scientific">Rubinisphaera italica</name>
    <dbReference type="NCBI Taxonomy" id="2527969"/>
    <lineage>
        <taxon>Bacteria</taxon>
        <taxon>Pseudomonadati</taxon>
        <taxon>Planctomycetota</taxon>
        <taxon>Planctomycetia</taxon>
        <taxon>Planctomycetales</taxon>
        <taxon>Planctomycetaceae</taxon>
        <taxon>Rubinisphaera</taxon>
    </lineage>
</organism>
<dbReference type="Proteomes" id="UP000316095">
    <property type="component" value="Unassembled WGS sequence"/>
</dbReference>
<dbReference type="PANTHER" id="PTHR43861:SF1">
    <property type="entry name" value="TRANS-ACONITATE 2-METHYLTRANSFERASE"/>
    <property type="match status" value="1"/>
</dbReference>
<dbReference type="EC" id="2.1.1.-" evidence="2"/>
<dbReference type="AlphaFoldDB" id="A0A5C5XKQ1"/>
<keyword evidence="3" id="KW-1185">Reference proteome</keyword>
<comment type="caution">
    <text evidence="2">The sequence shown here is derived from an EMBL/GenBank/DDBJ whole genome shotgun (WGS) entry which is preliminary data.</text>
</comment>
<dbReference type="OrthoDB" id="9778766at2"/>
<evidence type="ECO:0000259" key="1">
    <source>
        <dbReference type="Pfam" id="PF13847"/>
    </source>
</evidence>
<keyword evidence="2" id="KW-0808">Transferase</keyword>
<accession>A0A5C5XKQ1</accession>
<keyword evidence="2" id="KW-0489">Methyltransferase</keyword>
<evidence type="ECO:0000313" key="2">
    <source>
        <dbReference type="EMBL" id="TWT63434.1"/>
    </source>
</evidence>
<proteinExistence type="predicted"/>
<feature type="domain" description="Methyltransferase" evidence="1">
    <location>
        <begin position="43"/>
        <end position="162"/>
    </location>
</feature>
<name>A0A5C5XKQ1_9PLAN</name>
<reference evidence="2 3" key="1">
    <citation type="submission" date="2019-02" db="EMBL/GenBank/DDBJ databases">
        <title>Deep-cultivation of Planctomycetes and their phenomic and genomic characterization uncovers novel biology.</title>
        <authorList>
            <person name="Wiegand S."/>
            <person name="Jogler M."/>
            <person name="Boedeker C."/>
            <person name="Pinto D."/>
            <person name="Vollmers J."/>
            <person name="Rivas-Marin E."/>
            <person name="Kohn T."/>
            <person name="Peeters S.H."/>
            <person name="Heuer A."/>
            <person name="Rast P."/>
            <person name="Oberbeckmann S."/>
            <person name="Bunk B."/>
            <person name="Jeske O."/>
            <person name="Meyerdierks A."/>
            <person name="Storesund J.E."/>
            <person name="Kallscheuer N."/>
            <person name="Luecker S."/>
            <person name="Lage O.M."/>
            <person name="Pohl T."/>
            <person name="Merkel B.J."/>
            <person name="Hornburger P."/>
            <person name="Mueller R.-W."/>
            <person name="Bruemmer F."/>
            <person name="Labrenz M."/>
            <person name="Spormann A.M."/>
            <person name="Op Den Camp H."/>
            <person name="Overmann J."/>
            <person name="Amann R."/>
            <person name="Jetten M.S.M."/>
            <person name="Mascher T."/>
            <person name="Medema M.H."/>
            <person name="Devos D.P."/>
            <person name="Kaster A.-K."/>
            <person name="Ovreas L."/>
            <person name="Rohde M."/>
            <person name="Galperin M.Y."/>
            <person name="Jogler C."/>
        </authorList>
    </citation>
    <scope>NUCLEOTIDE SEQUENCE [LARGE SCALE GENOMIC DNA]</scope>
    <source>
        <strain evidence="2 3">Pan54</strain>
    </source>
</reference>
<dbReference type="RefSeq" id="WP_146505180.1">
    <property type="nucleotide sequence ID" value="NZ_SJPG01000001.1"/>
</dbReference>
<dbReference type="Gene3D" id="3.40.50.150">
    <property type="entry name" value="Vaccinia Virus protein VP39"/>
    <property type="match status" value="1"/>
</dbReference>
<dbReference type="GO" id="GO:0032259">
    <property type="term" value="P:methylation"/>
    <property type="evidence" value="ECO:0007669"/>
    <property type="project" value="UniProtKB-KW"/>
</dbReference>
<dbReference type="GO" id="GO:0008168">
    <property type="term" value="F:methyltransferase activity"/>
    <property type="evidence" value="ECO:0007669"/>
    <property type="project" value="UniProtKB-KW"/>
</dbReference>
<sequence>MLPRTLEPEVMSTAEEVQAYDTMDHSQVNQKFIEDLLAAIEIQANSRILDLGTGTGLIPLEFVRQCAEGTILGVDLSEQMIETARGHVLKNGLEDRIQFQAADATATFFSPDSCDVLMSNSIVHHIPQPQQFFVEATRLLRPCGQMFVRDLLRPDSVSEAEKLVQLHAAYDTEFQQQLLRQSLHAALTISEVESMLEQISDLQANVTQTSDRHWTLIGEKRSG</sequence>
<dbReference type="EMBL" id="SJPG01000001">
    <property type="protein sequence ID" value="TWT63434.1"/>
    <property type="molecule type" value="Genomic_DNA"/>
</dbReference>
<gene>
    <name evidence="2" type="primary">ycgJ_2</name>
    <name evidence="2" type="ORF">Pan54_41870</name>
</gene>
<dbReference type="PANTHER" id="PTHR43861">
    <property type="entry name" value="TRANS-ACONITATE 2-METHYLTRANSFERASE-RELATED"/>
    <property type="match status" value="1"/>
</dbReference>
<dbReference type="InterPro" id="IPR025714">
    <property type="entry name" value="Methyltranfer_dom"/>
</dbReference>
<dbReference type="SUPFAM" id="SSF53335">
    <property type="entry name" value="S-adenosyl-L-methionine-dependent methyltransferases"/>
    <property type="match status" value="1"/>
</dbReference>
<dbReference type="InterPro" id="IPR029063">
    <property type="entry name" value="SAM-dependent_MTases_sf"/>
</dbReference>